<dbReference type="HOGENOM" id="CLU_091320_1_0_9"/>
<organism evidence="3 4">
    <name type="scientific">Paenibacillus mucilaginosus 3016</name>
    <dbReference type="NCBI Taxonomy" id="1116391"/>
    <lineage>
        <taxon>Bacteria</taxon>
        <taxon>Bacillati</taxon>
        <taxon>Bacillota</taxon>
        <taxon>Bacilli</taxon>
        <taxon>Bacillales</taxon>
        <taxon>Paenibacillaceae</taxon>
        <taxon>Paenibacillus</taxon>
    </lineage>
</organism>
<sequence>MKGLIDELKKSYMNWLNEQTKITEIDGALEITSPLMDRHNDFLQFYVITNDNNKLHLTDDGYILNDLMSAGCDFKSKRRKDLLNTILAGYGVKLSEDNELISEASINNFPQKKHLFLQAMLAVNDMFMTSQTNVHNMFFEDVENFFLENNIRFSEQINLTGKSGLTHKFDFLIPRSKSRPERLISTVNSPTIDKAKSLLFAWGDSKDTRKEGTLMYTFLNDSTKTVKSDIILAFKEYDIKPVLWSNRNDVIEELSA</sequence>
<evidence type="ECO:0000313" key="3">
    <source>
        <dbReference type="EMBL" id="AFC28359.1"/>
    </source>
</evidence>
<dbReference type="EMBL" id="CP003235">
    <property type="protein sequence ID" value="AFC28359.1"/>
    <property type="molecule type" value="Genomic_DNA"/>
</dbReference>
<dbReference type="InterPro" id="IPR014961">
    <property type="entry name" value="DUF1829"/>
</dbReference>
<dbReference type="AlphaFoldDB" id="H6NEQ5"/>
<keyword evidence="4" id="KW-1185">Reference proteome</keyword>
<protein>
    <recommendedName>
        <fullName evidence="5">DUF1828 domain-containing protein</fullName>
    </recommendedName>
</protein>
<evidence type="ECO:0000259" key="1">
    <source>
        <dbReference type="Pfam" id="PF08861"/>
    </source>
</evidence>
<evidence type="ECO:0000313" key="4">
    <source>
        <dbReference type="Proteomes" id="UP000007523"/>
    </source>
</evidence>
<gene>
    <name evidence="3" type="ORF">PM3016_1434</name>
</gene>
<name>H6NEQ5_9BACL</name>
<dbReference type="KEGG" id="pmq:PM3016_1434"/>
<reference evidence="3 4" key="1">
    <citation type="journal article" date="2012" name="J. Bacteriol.">
        <title>Complete Genome Sequence of Paenibacillus mucilaginosus 3016, a Bacterium Functional as Microbial Fertilizer.</title>
        <authorList>
            <person name="Ma M."/>
            <person name="Wang Z."/>
            <person name="Li L."/>
            <person name="Jiang X."/>
            <person name="Guan D."/>
            <person name="Cao F."/>
            <person name="Chen H."/>
            <person name="Wang X."/>
            <person name="Shen D."/>
            <person name="Du B."/>
            <person name="Li J."/>
        </authorList>
    </citation>
    <scope>NUCLEOTIDE SEQUENCE [LARGE SCALE GENOMIC DNA]</scope>
    <source>
        <strain evidence="3 4">3016</strain>
    </source>
</reference>
<dbReference type="Proteomes" id="UP000007523">
    <property type="component" value="Chromosome"/>
</dbReference>
<accession>H6NEQ5</accession>
<dbReference type="Pfam" id="PF08861">
    <property type="entry name" value="DUF1828"/>
    <property type="match status" value="1"/>
</dbReference>
<dbReference type="Pfam" id="PF08862">
    <property type="entry name" value="DUF1829"/>
    <property type="match status" value="1"/>
</dbReference>
<feature type="domain" description="DUF1829" evidence="2">
    <location>
        <begin position="161"/>
        <end position="247"/>
    </location>
</feature>
<evidence type="ECO:0008006" key="5">
    <source>
        <dbReference type="Google" id="ProtNLM"/>
    </source>
</evidence>
<proteinExistence type="predicted"/>
<dbReference type="RefSeq" id="WP_014368961.1">
    <property type="nucleotide sequence ID" value="NC_016935.1"/>
</dbReference>
<dbReference type="STRING" id="1116391.PM3016_1434"/>
<evidence type="ECO:0000259" key="2">
    <source>
        <dbReference type="Pfam" id="PF08862"/>
    </source>
</evidence>
<dbReference type="InterPro" id="IPR014960">
    <property type="entry name" value="DUF1828"/>
</dbReference>
<feature type="domain" description="DUF1828" evidence="1">
    <location>
        <begin position="34"/>
        <end position="123"/>
    </location>
</feature>